<dbReference type="AlphaFoldDB" id="A0AAD6HP56"/>
<evidence type="ECO:0000256" key="3">
    <source>
        <dbReference type="ARBA" id="ARBA00022692"/>
    </source>
</evidence>
<keyword evidence="4 7" id="KW-1133">Transmembrane helix</keyword>
<gene>
    <name evidence="9" type="ORF">N7493_004769</name>
</gene>
<evidence type="ECO:0000313" key="9">
    <source>
        <dbReference type="EMBL" id="KAJ5728439.1"/>
    </source>
</evidence>
<reference evidence="9" key="1">
    <citation type="journal article" date="2023" name="IMA Fungus">
        <title>Comparative genomic study of the Penicillium genus elucidates a diverse pangenome and 15 lateral gene transfer events.</title>
        <authorList>
            <person name="Petersen C."/>
            <person name="Sorensen T."/>
            <person name="Nielsen M.R."/>
            <person name="Sondergaard T.E."/>
            <person name="Sorensen J.L."/>
            <person name="Fitzpatrick D.A."/>
            <person name="Frisvad J.C."/>
            <person name="Nielsen K.L."/>
        </authorList>
    </citation>
    <scope>NUCLEOTIDE SEQUENCE</scope>
    <source>
        <strain evidence="9">IBT 17514</strain>
    </source>
</reference>
<feature type="transmembrane region" description="Helical" evidence="7">
    <location>
        <begin position="109"/>
        <end position="128"/>
    </location>
</feature>
<evidence type="ECO:0000313" key="10">
    <source>
        <dbReference type="Proteomes" id="UP001215712"/>
    </source>
</evidence>
<comment type="similarity">
    <text evidence="2">Belongs to the major facilitator superfamily.</text>
</comment>
<dbReference type="InterPro" id="IPR020846">
    <property type="entry name" value="MFS_dom"/>
</dbReference>
<evidence type="ECO:0000256" key="7">
    <source>
        <dbReference type="SAM" id="Phobius"/>
    </source>
</evidence>
<dbReference type="GO" id="GO:0016020">
    <property type="term" value="C:membrane"/>
    <property type="evidence" value="ECO:0007669"/>
    <property type="project" value="UniProtKB-SubCell"/>
</dbReference>
<keyword evidence="3 7" id="KW-0812">Transmembrane</keyword>
<dbReference type="EMBL" id="JAQJAN010000005">
    <property type="protein sequence ID" value="KAJ5728439.1"/>
    <property type="molecule type" value="Genomic_DNA"/>
</dbReference>
<keyword evidence="5 7" id="KW-0472">Membrane</keyword>
<evidence type="ECO:0000259" key="8">
    <source>
        <dbReference type="PROSITE" id="PS50850"/>
    </source>
</evidence>
<sequence>MSGEKEPQLNIMEAKQLHMESPSEKRDIEASAGNPPAPKEEAKDSFLVDWDGPDDQSFPMKWPTMKKVRQLAGMGFNSFLAPLSSSMFAPGEADVLAEFNSTNTMLGSFVVTIFLLGYTVGPILIAPVSEIYGRLPLYHVCNTMFVIFTIVCAVSQSLPQLFVFRFLAGVVGSCPMTLGSGTAADLITKEKRAGVLALWAMGPIMGPVIGPVARSFVCANIGWRWVFWILAIAGGAMLITTVFCYRETYAPVLLERKATALRKETGNNQYRSKFDRGLTQKQRFYMAGVRPLKLLFRSPIVLCMTMFGAVSYGYLYLMFTTI</sequence>
<feature type="transmembrane region" description="Helical" evidence="7">
    <location>
        <begin position="294"/>
        <end position="317"/>
    </location>
</feature>
<feature type="transmembrane region" description="Helical" evidence="7">
    <location>
        <begin position="225"/>
        <end position="245"/>
    </location>
</feature>
<feature type="compositionally biased region" description="Basic and acidic residues" evidence="6">
    <location>
        <begin position="15"/>
        <end position="29"/>
    </location>
</feature>
<feature type="transmembrane region" description="Helical" evidence="7">
    <location>
        <begin position="162"/>
        <end position="181"/>
    </location>
</feature>
<dbReference type="GO" id="GO:0022857">
    <property type="term" value="F:transmembrane transporter activity"/>
    <property type="evidence" value="ECO:0007669"/>
    <property type="project" value="InterPro"/>
</dbReference>
<dbReference type="PROSITE" id="PS50850">
    <property type="entry name" value="MFS"/>
    <property type="match status" value="1"/>
</dbReference>
<protein>
    <submittedName>
        <fullName evidence="9">MFS general substrate transporter</fullName>
    </submittedName>
</protein>
<proteinExistence type="inferred from homology"/>
<evidence type="ECO:0000256" key="4">
    <source>
        <dbReference type="ARBA" id="ARBA00022989"/>
    </source>
</evidence>
<evidence type="ECO:0000256" key="1">
    <source>
        <dbReference type="ARBA" id="ARBA00004141"/>
    </source>
</evidence>
<dbReference type="PANTHER" id="PTHR23502:SF68">
    <property type="entry name" value="MULTIDRUG TRANSPORTER, PUTATIVE (AFU_ORTHOLOGUE AFUA_3G01120)-RELATED"/>
    <property type="match status" value="1"/>
</dbReference>
<feature type="transmembrane region" description="Helical" evidence="7">
    <location>
        <begin position="193"/>
        <end position="213"/>
    </location>
</feature>
<dbReference type="Proteomes" id="UP001215712">
    <property type="component" value="Unassembled WGS sequence"/>
</dbReference>
<reference evidence="9" key="2">
    <citation type="submission" date="2023-01" db="EMBL/GenBank/DDBJ databases">
        <authorList>
            <person name="Petersen C."/>
        </authorList>
    </citation>
    <scope>NUCLEOTIDE SEQUENCE</scope>
    <source>
        <strain evidence="9">IBT 17514</strain>
    </source>
</reference>
<dbReference type="InterPro" id="IPR011701">
    <property type="entry name" value="MFS"/>
</dbReference>
<accession>A0AAD6HP56</accession>
<dbReference type="PANTHER" id="PTHR23502">
    <property type="entry name" value="MAJOR FACILITATOR SUPERFAMILY"/>
    <property type="match status" value="1"/>
</dbReference>
<name>A0AAD6HP56_9EURO</name>
<evidence type="ECO:0000256" key="5">
    <source>
        <dbReference type="ARBA" id="ARBA00023136"/>
    </source>
</evidence>
<evidence type="ECO:0000256" key="6">
    <source>
        <dbReference type="SAM" id="MobiDB-lite"/>
    </source>
</evidence>
<comment type="caution">
    <text evidence="9">The sequence shown here is derived from an EMBL/GenBank/DDBJ whole genome shotgun (WGS) entry which is preliminary data.</text>
</comment>
<feature type="domain" description="Major facilitator superfamily (MFS) profile" evidence="8">
    <location>
        <begin position="70"/>
        <end position="322"/>
    </location>
</feature>
<organism evidence="9 10">
    <name type="scientific">Penicillium malachiteum</name>
    <dbReference type="NCBI Taxonomy" id="1324776"/>
    <lineage>
        <taxon>Eukaryota</taxon>
        <taxon>Fungi</taxon>
        <taxon>Dikarya</taxon>
        <taxon>Ascomycota</taxon>
        <taxon>Pezizomycotina</taxon>
        <taxon>Eurotiomycetes</taxon>
        <taxon>Eurotiomycetidae</taxon>
        <taxon>Eurotiales</taxon>
        <taxon>Aspergillaceae</taxon>
        <taxon>Penicillium</taxon>
    </lineage>
</organism>
<comment type="subcellular location">
    <subcellularLocation>
        <location evidence="1">Membrane</location>
        <topology evidence="1">Multi-pass membrane protein</topology>
    </subcellularLocation>
</comment>
<feature type="transmembrane region" description="Helical" evidence="7">
    <location>
        <begin position="135"/>
        <end position="156"/>
    </location>
</feature>
<dbReference type="SUPFAM" id="SSF103473">
    <property type="entry name" value="MFS general substrate transporter"/>
    <property type="match status" value="1"/>
</dbReference>
<evidence type="ECO:0000256" key="2">
    <source>
        <dbReference type="ARBA" id="ARBA00008335"/>
    </source>
</evidence>
<keyword evidence="10" id="KW-1185">Reference proteome</keyword>
<feature type="region of interest" description="Disordered" evidence="6">
    <location>
        <begin position="1"/>
        <end position="44"/>
    </location>
</feature>
<dbReference type="InterPro" id="IPR036259">
    <property type="entry name" value="MFS_trans_sf"/>
</dbReference>
<feature type="transmembrane region" description="Helical" evidence="7">
    <location>
        <begin position="71"/>
        <end position="89"/>
    </location>
</feature>
<dbReference type="Pfam" id="PF07690">
    <property type="entry name" value="MFS_1"/>
    <property type="match status" value="1"/>
</dbReference>
<dbReference type="Gene3D" id="1.20.1720.10">
    <property type="entry name" value="Multidrug resistance protein D"/>
    <property type="match status" value="1"/>
</dbReference>